<dbReference type="PROSITE" id="PS50878">
    <property type="entry name" value="RT_POL"/>
    <property type="match status" value="1"/>
</dbReference>
<dbReference type="PANTHER" id="PTHR33116">
    <property type="entry name" value="REVERSE TRANSCRIPTASE ZINC-BINDING DOMAIN-CONTAINING PROTEIN-RELATED-RELATED"/>
    <property type="match status" value="1"/>
</dbReference>
<accession>A0A803Q0W1</accession>
<organism evidence="2 3">
    <name type="scientific">Cannabis sativa</name>
    <name type="common">Hemp</name>
    <name type="synonym">Marijuana</name>
    <dbReference type="NCBI Taxonomy" id="3483"/>
    <lineage>
        <taxon>Eukaryota</taxon>
        <taxon>Viridiplantae</taxon>
        <taxon>Streptophyta</taxon>
        <taxon>Embryophyta</taxon>
        <taxon>Tracheophyta</taxon>
        <taxon>Spermatophyta</taxon>
        <taxon>Magnoliopsida</taxon>
        <taxon>eudicotyledons</taxon>
        <taxon>Gunneridae</taxon>
        <taxon>Pentapetalae</taxon>
        <taxon>rosids</taxon>
        <taxon>fabids</taxon>
        <taxon>Rosales</taxon>
        <taxon>Cannabaceae</taxon>
        <taxon>Cannabis</taxon>
    </lineage>
</organism>
<proteinExistence type="predicted"/>
<dbReference type="OMA" id="ICKIARM"/>
<dbReference type="InterPro" id="IPR000477">
    <property type="entry name" value="RT_dom"/>
</dbReference>
<evidence type="ECO:0000313" key="2">
    <source>
        <dbReference type="EnsemblPlants" id="cds.evm.model.07.1002"/>
    </source>
</evidence>
<dbReference type="InterPro" id="IPR043502">
    <property type="entry name" value="DNA/RNA_pol_sf"/>
</dbReference>
<dbReference type="PANTHER" id="PTHR33116:SF86">
    <property type="entry name" value="REVERSE TRANSCRIPTASE DOMAIN-CONTAINING PROTEIN"/>
    <property type="match status" value="1"/>
</dbReference>
<keyword evidence="3" id="KW-1185">Reference proteome</keyword>
<dbReference type="Proteomes" id="UP000596661">
    <property type="component" value="Chromosome 7"/>
</dbReference>
<dbReference type="Gramene" id="evm.model.07.1002">
    <property type="protein sequence ID" value="cds.evm.model.07.1002"/>
    <property type="gene ID" value="evm.TU.07.1002"/>
</dbReference>
<reference evidence="2" key="2">
    <citation type="submission" date="2021-03" db="UniProtKB">
        <authorList>
            <consortium name="EnsemblPlants"/>
        </authorList>
    </citation>
    <scope>IDENTIFICATION</scope>
</reference>
<dbReference type="EnsemblPlants" id="evm.model.07.1002">
    <property type="protein sequence ID" value="cds.evm.model.07.1002"/>
    <property type="gene ID" value="evm.TU.07.1002"/>
</dbReference>
<dbReference type="CDD" id="cd01650">
    <property type="entry name" value="RT_nLTR_like"/>
    <property type="match status" value="1"/>
</dbReference>
<evidence type="ECO:0000259" key="1">
    <source>
        <dbReference type="PROSITE" id="PS50878"/>
    </source>
</evidence>
<evidence type="ECO:0000313" key="3">
    <source>
        <dbReference type="Proteomes" id="UP000596661"/>
    </source>
</evidence>
<dbReference type="SUPFAM" id="SSF56672">
    <property type="entry name" value="DNA/RNA polymerases"/>
    <property type="match status" value="1"/>
</dbReference>
<dbReference type="Pfam" id="PF00078">
    <property type="entry name" value="RVT_1"/>
    <property type="match status" value="1"/>
</dbReference>
<dbReference type="AlphaFoldDB" id="A0A803Q0W1"/>
<reference evidence="2" key="1">
    <citation type="submission" date="2018-11" db="EMBL/GenBank/DDBJ databases">
        <authorList>
            <person name="Grassa J C."/>
        </authorList>
    </citation>
    <scope>NUCLEOTIDE SEQUENCE [LARGE SCALE GENOMIC DNA]</scope>
</reference>
<protein>
    <recommendedName>
        <fullName evidence="1">Reverse transcriptase domain-containing protein</fullName>
    </recommendedName>
</protein>
<feature type="domain" description="Reverse transcriptase" evidence="1">
    <location>
        <begin position="1"/>
        <end position="259"/>
    </location>
</feature>
<name>A0A803Q0W1_CANSA</name>
<dbReference type="EMBL" id="UZAU01000654">
    <property type="status" value="NOT_ANNOTATED_CDS"/>
    <property type="molecule type" value="Genomic_DNA"/>
</dbReference>
<sequence>MEGQLNYTYICLIPKEDDACSVDKFRPISLCNFAYKIISKIVATRLRAVIDKLVCPLQSAFVPGRWIAESSILTQELIHTIKRKKGKGGLMAIKLDMLKAYDRLEWNFLREVLRGSDFDDQVCALIMECVTTVSYSVLLNGVPQKKFFPKRGLRQGDPLSTFLLLMCHNILSKLLLREQVEGISISRNAPAISHLMFADDTILFTRANMNIVSSILQCISKYESWSGQKCSLAKSSVLFSGNMGGSQKSNILKYLNVKECSGQERHLGNPFVFKRRKREEYKYLKEKVLKRIEGCKTKLLSFAGRTTLVKSVALSIPLYAMSTNKIPVSTCREIDSIIRRFWWIGGSEKERFMALISWDCLCRPLLVGGLGFRKIEDMNKALLAKLAWQLAANVYRPWVKCLAAKYCRTNSIWSAETKNNDSALWKGILSSRDILYKGGMSIARRGDLIDIWRQPWILWLEYREFREIMDQARLRYPQPKSIADVSNDDGSWNAALIHDIFGGSLGDRICKIARMPLGNNDMLVWKEAGDSRPFMRQGLTRTTAYGS</sequence>